<name>A0A7S3J098_9SPIT</name>
<dbReference type="EMBL" id="HBII01003035">
    <property type="protein sequence ID" value="CAE0342436.1"/>
    <property type="molecule type" value="Transcribed_RNA"/>
</dbReference>
<accession>A0A7S3J098</accession>
<evidence type="ECO:0000313" key="1">
    <source>
        <dbReference type="EMBL" id="CAE0342436.1"/>
    </source>
</evidence>
<dbReference type="AlphaFoldDB" id="A0A7S3J098"/>
<organism evidence="1">
    <name type="scientific">Euplotes harpa</name>
    <dbReference type="NCBI Taxonomy" id="151035"/>
    <lineage>
        <taxon>Eukaryota</taxon>
        <taxon>Sar</taxon>
        <taxon>Alveolata</taxon>
        <taxon>Ciliophora</taxon>
        <taxon>Intramacronucleata</taxon>
        <taxon>Spirotrichea</taxon>
        <taxon>Hypotrichia</taxon>
        <taxon>Euplotida</taxon>
        <taxon>Euplotidae</taxon>
        <taxon>Euplotes</taxon>
    </lineage>
</organism>
<protein>
    <submittedName>
        <fullName evidence="1">Uncharacterized protein</fullName>
    </submittedName>
</protein>
<sequence length="104" mass="11879">MAKKRLQASSPNSVQHYFSNRPISAKKKIDFKAQAIENDSDFCNFDEENNSDSLINMETIPSSMMKYTNERVVRKNKGKPFNLKLSTTCNTKPIFDSPVIDLTK</sequence>
<gene>
    <name evidence="1" type="ORF">EHAR0213_LOCUS1343</name>
</gene>
<reference evidence="1" key="1">
    <citation type="submission" date="2021-01" db="EMBL/GenBank/DDBJ databases">
        <authorList>
            <person name="Corre E."/>
            <person name="Pelletier E."/>
            <person name="Niang G."/>
            <person name="Scheremetjew M."/>
            <person name="Finn R."/>
            <person name="Kale V."/>
            <person name="Holt S."/>
            <person name="Cochrane G."/>
            <person name="Meng A."/>
            <person name="Brown T."/>
            <person name="Cohen L."/>
        </authorList>
    </citation>
    <scope>NUCLEOTIDE SEQUENCE</scope>
    <source>
        <strain evidence="1">FSP1.4</strain>
    </source>
</reference>
<proteinExistence type="predicted"/>